<dbReference type="InterPro" id="IPR011009">
    <property type="entry name" value="Kinase-like_dom_sf"/>
</dbReference>
<keyword evidence="1" id="KW-0812">Transmembrane</keyword>
<dbReference type="Proteomes" id="UP000694892">
    <property type="component" value="Chromosome 7L"/>
</dbReference>
<dbReference type="SUPFAM" id="SSF56112">
    <property type="entry name" value="Protein kinase-like (PK-like)"/>
    <property type="match status" value="1"/>
</dbReference>
<name>A0A974HCF6_XENLA</name>
<protein>
    <recommendedName>
        <fullName evidence="4">Protein kinase domain-containing protein</fullName>
    </recommendedName>
</protein>
<dbReference type="EMBL" id="CM004478">
    <property type="protein sequence ID" value="OCT72830.1"/>
    <property type="molecule type" value="Genomic_DNA"/>
</dbReference>
<keyword evidence="1" id="KW-0472">Membrane</keyword>
<accession>A0A974HCF6</accession>
<dbReference type="Gene3D" id="3.30.200.20">
    <property type="entry name" value="Phosphorylase Kinase, domain 1"/>
    <property type="match status" value="1"/>
</dbReference>
<evidence type="ECO:0000256" key="1">
    <source>
        <dbReference type="SAM" id="Phobius"/>
    </source>
</evidence>
<keyword evidence="1" id="KW-1133">Transmembrane helix</keyword>
<evidence type="ECO:0008006" key="4">
    <source>
        <dbReference type="Google" id="ProtNLM"/>
    </source>
</evidence>
<proteinExistence type="predicted"/>
<reference evidence="3" key="1">
    <citation type="journal article" date="2016" name="Nature">
        <title>Genome evolution in the allotetraploid frog Xenopus laevis.</title>
        <authorList>
            <person name="Session A.M."/>
            <person name="Uno Y."/>
            <person name="Kwon T."/>
            <person name="Chapman J.A."/>
            <person name="Toyoda A."/>
            <person name="Takahashi S."/>
            <person name="Fukui A."/>
            <person name="Hikosaka A."/>
            <person name="Suzuki A."/>
            <person name="Kondo M."/>
            <person name="van Heeringen S.J."/>
            <person name="Quigley I."/>
            <person name="Heinz S."/>
            <person name="Ogino H."/>
            <person name="Ochi H."/>
            <person name="Hellsten U."/>
            <person name="Lyons J.B."/>
            <person name="Simakov O."/>
            <person name="Putnam N."/>
            <person name="Stites J."/>
            <person name="Kuroki Y."/>
            <person name="Tanaka T."/>
            <person name="Michiue T."/>
            <person name="Watanabe M."/>
            <person name="Bogdanovic O."/>
            <person name="Lister R."/>
            <person name="Georgiou G."/>
            <person name="Paranjpe S.S."/>
            <person name="van Kruijsbergen I."/>
            <person name="Shu S."/>
            <person name="Carlson J."/>
            <person name="Kinoshita T."/>
            <person name="Ohta Y."/>
            <person name="Mawaribuchi S."/>
            <person name="Jenkins J."/>
            <person name="Grimwood J."/>
            <person name="Schmutz J."/>
            <person name="Mitros T."/>
            <person name="Mozaffari S.V."/>
            <person name="Suzuki Y."/>
            <person name="Haramoto Y."/>
            <person name="Yamamoto T.S."/>
            <person name="Takagi C."/>
            <person name="Heald R."/>
            <person name="Miller K."/>
            <person name="Haudenschild C."/>
            <person name="Kitzman J."/>
            <person name="Nakayama T."/>
            <person name="Izutsu Y."/>
            <person name="Robert J."/>
            <person name="Fortriede J."/>
            <person name="Burns K."/>
            <person name="Lotay V."/>
            <person name="Karimi K."/>
            <person name="Yasuoka Y."/>
            <person name="Dichmann D.S."/>
            <person name="Flajnik M.F."/>
            <person name="Houston D.W."/>
            <person name="Shendure J."/>
            <person name="DuPasquier L."/>
            <person name="Vize P.D."/>
            <person name="Zorn A.M."/>
            <person name="Ito M."/>
            <person name="Marcotte E.M."/>
            <person name="Wallingford J.B."/>
            <person name="Ito Y."/>
            <person name="Asashima M."/>
            <person name="Ueno N."/>
            <person name="Matsuda Y."/>
            <person name="Veenstra G.J."/>
            <person name="Fujiyama A."/>
            <person name="Harland R.M."/>
            <person name="Taira M."/>
            <person name="Rokhsar D.S."/>
        </authorList>
    </citation>
    <scope>NUCLEOTIDE SEQUENCE [LARGE SCALE GENOMIC DNA]</scope>
    <source>
        <strain evidence="3">J</strain>
    </source>
</reference>
<gene>
    <name evidence="2" type="ORF">XELAEV_18035812mg</name>
</gene>
<sequence>MLASFTPKKQLVAVKIMQKSPDKNNFNIMMKEARVLSVARGSTFLCHSYAAFQSEVILLLIAYHLFKGNLAFK</sequence>
<feature type="transmembrane region" description="Helical" evidence="1">
    <location>
        <begin position="44"/>
        <end position="66"/>
    </location>
</feature>
<evidence type="ECO:0000313" key="3">
    <source>
        <dbReference type="Proteomes" id="UP000694892"/>
    </source>
</evidence>
<evidence type="ECO:0000313" key="2">
    <source>
        <dbReference type="EMBL" id="OCT72830.1"/>
    </source>
</evidence>
<dbReference type="AlphaFoldDB" id="A0A974HCF6"/>
<organism evidence="2 3">
    <name type="scientific">Xenopus laevis</name>
    <name type="common">African clawed frog</name>
    <dbReference type="NCBI Taxonomy" id="8355"/>
    <lineage>
        <taxon>Eukaryota</taxon>
        <taxon>Metazoa</taxon>
        <taxon>Chordata</taxon>
        <taxon>Craniata</taxon>
        <taxon>Vertebrata</taxon>
        <taxon>Euteleostomi</taxon>
        <taxon>Amphibia</taxon>
        <taxon>Batrachia</taxon>
        <taxon>Anura</taxon>
        <taxon>Pipoidea</taxon>
        <taxon>Pipidae</taxon>
        <taxon>Xenopodinae</taxon>
        <taxon>Xenopus</taxon>
        <taxon>Xenopus</taxon>
    </lineage>
</organism>